<evidence type="ECO:0000313" key="16">
    <source>
        <dbReference type="Proteomes" id="UP000245712"/>
    </source>
</evidence>
<dbReference type="EMBL" id="QEOB01000022">
    <property type="protein sequence ID" value="PVX73178.1"/>
    <property type="molecule type" value="Genomic_DNA"/>
</dbReference>
<dbReference type="CDD" id="cd01347">
    <property type="entry name" value="ligand_gated_channel"/>
    <property type="match status" value="1"/>
</dbReference>
<evidence type="ECO:0000256" key="11">
    <source>
        <dbReference type="RuleBase" id="RU003357"/>
    </source>
</evidence>
<dbReference type="Pfam" id="PF07715">
    <property type="entry name" value="Plug"/>
    <property type="match status" value="1"/>
</dbReference>
<dbReference type="Pfam" id="PF00593">
    <property type="entry name" value="TonB_dep_Rec_b-barrel"/>
    <property type="match status" value="1"/>
</dbReference>
<comment type="subcellular location">
    <subcellularLocation>
        <location evidence="1 10">Cell outer membrane</location>
        <topology evidence="1 10">Multi-pass membrane protein</topology>
    </subcellularLocation>
</comment>
<evidence type="ECO:0000256" key="3">
    <source>
        <dbReference type="ARBA" id="ARBA00022448"/>
    </source>
</evidence>
<dbReference type="PANTHER" id="PTHR32552:SF83">
    <property type="entry name" value="BLR3904 PROTEIN"/>
    <property type="match status" value="1"/>
</dbReference>
<dbReference type="InterPro" id="IPR000531">
    <property type="entry name" value="Beta-barrel_TonB"/>
</dbReference>
<organism evidence="15 16">
    <name type="scientific">Paraburkholderia unamae</name>
    <dbReference type="NCBI Taxonomy" id="219649"/>
    <lineage>
        <taxon>Bacteria</taxon>
        <taxon>Pseudomonadati</taxon>
        <taxon>Pseudomonadota</taxon>
        <taxon>Betaproteobacteria</taxon>
        <taxon>Burkholderiales</taxon>
        <taxon>Burkholderiaceae</taxon>
        <taxon>Paraburkholderia</taxon>
    </lineage>
</organism>
<dbReference type="InterPro" id="IPR039426">
    <property type="entry name" value="TonB-dep_rcpt-like"/>
</dbReference>
<dbReference type="Gene3D" id="2.170.130.10">
    <property type="entry name" value="TonB-dependent receptor, plug domain"/>
    <property type="match status" value="1"/>
</dbReference>
<dbReference type="PROSITE" id="PS52016">
    <property type="entry name" value="TONB_DEPENDENT_REC_3"/>
    <property type="match status" value="1"/>
</dbReference>
<evidence type="ECO:0000256" key="1">
    <source>
        <dbReference type="ARBA" id="ARBA00004571"/>
    </source>
</evidence>
<feature type="domain" description="TonB-dependent receptor plug" evidence="14">
    <location>
        <begin position="106"/>
        <end position="205"/>
    </location>
</feature>
<comment type="caution">
    <text evidence="15">The sequence shown here is derived from an EMBL/GenBank/DDBJ whole genome shotgun (WGS) entry which is preliminary data.</text>
</comment>
<evidence type="ECO:0000259" key="13">
    <source>
        <dbReference type="Pfam" id="PF00593"/>
    </source>
</evidence>
<keyword evidence="7 10" id="KW-0472">Membrane</keyword>
<dbReference type="Gene3D" id="2.40.170.20">
    <property type="entry name" value="TonB-dependent receptor, beta-barrel domain"/>
    <property type="match status" value="1"/>
</dbReference>
<dbReference type="RefSeq" id="WP_116613877.1">
    <property type="nucleotide sequence ID" value="NZ_QEOB01000022.1"/>
</dbReference>
<keyword evidence="8 15" id="KW-0675">Receptor</keyword>
<evidence type="ECO:0000313" key="15">
    <source>
        <dbReference type="EMBL" id="PVX73178.1"/>
    </source>
</evidence>
<protein>
    <submittedName>
        <fullName evidence="15">Catecholate siderophore receptor</fullName>
    </submittedName>
</protein>
<dbReference type="Proteomes" id="UP000245712">
    <property type="component" value="Unassembled WGS sequence"/>
</dbReference>
<evidence type="ECO:0000256" key="12">
    <source>
        <dbReference type="SAM" id="SignalP"/>
    </source>
</evidence>
<gene>
    <name evidence="15" type="ORF">C7402_12268</name>
</gene>
<evidence type="ECO:0000256" key="8">
    <source>
        <dbReference type="ARBA" id="ARBA00023170"/>
    </source>
</evidence>
<keyword evidence="4 10" id="KW-1134">Transmembrane beta strand</keyword>
<dbReference type="InterPro" id="IPR012910">
    <property type="entry name" value="Plug_dom"/>
</dbReference>
<keyword evidence="5 10" id="KW-0812">Transmembrane</keyword>
<dbReference type="InterPro" id="IPR036942">
    <property type="entry name" value="Beta-barrel_TonB_sf"/>
</dbReference>
<proteinExistence type="inferred from homology"/>
<reference evidence="15 16" key="1">
    <citation type="submission" date="2018-05" db="EMBL/GenBank/DDBJ databases">
        <title>Genomic Encyclopedia of Type Strains, Phase IV (KMG-V): Genome sequencing to study the core and pangenomes of soil and plant-associated prokaryotes.</title>
        <authorList>
            <person name="Whitman W."/>
        </authorList>
    </citation>
    <scope>NUCLEOTIDE SEQUENCE [LARGE SCALE GENOMIC DNA]</scope>
    <source>
        <strain evidence="15 16">SCZa-39</strain>
    </source>
</reference>
<comment type="similarity">
    <text evidence="2 10 11">Belongs to the TonB-dependent receptor family.</text>
</comment>
<keyword evidence="6 11" id="KW-0798">TonB box</keyword>
<name>A0ABX5KFG8_9BURK</name>
<feature type="chain" id="PRO_5046129820" evidence="12">
    <location>
        <begin position="36"/>
        <end position="785"/>
    </location>
</feature>
<feature type="domain" description="TonB-dependent receptor-like beta-barrel" evidence="13">
    <location>
        <begin position="279"/>
        <end position="754"/>
    </location>
</feature>
<evidence type="ECO:0000256" key="2">
    <source>
        <dbReference type="ARBA" id="ARBA00009810"/>
    </source>
</evidence>
<evidence type="ECO:0000256" key="5">
    <source>
        <dbReference type="ARBA" id="ARBA00022692"/>
    </source>
</evidence>
<keyword evidence="3 10" id="KW-0813">Transport</keyword>
<dbReference type="InterPro" id="IPR037066">
    <property type="entry name" value="Plug_dom_sf"/>
</dbReference>
<keyword evidence="9 10" id="KW-0998">Cell outer membrane</keyword>
<feature type="signal peptide" evidence="12">
    <location>
        <begin position="1"/>
        <end position="35"/>
    </location>
</feature>
<accession>A0ABX5KFG8</accession>
<evidence type="ECO:0000259" key="14">
    <source>
        <dbReference type="Pfam" id="PF07715"/>
    </source>
</evidence>
<dbReference type="SUPFAM" id="SSF56935">
    <property type="entry name" value="Porins"/>
    <property type="match status" value="1"/>
</dbReference>
<evidence type="ECO:0000256" key="7">
    <source>
        <dbReference type="ARBA" id="ARBA00023136"/>
    </source>
</evidence>
<evidence type="ECO:0000256" key="10">
    <source>
        <dbReference type="PROSITE-ProRule" id="PRU01360"/>
    </source>
</evidence>
<evidence type="ECO:0000256" key="9">
    <source>
        <dbReference type="ARBA" id="ARBA00023237"/>
    </source>
</evidence>
<keyword evidence="16" id="KW-1185">Reference proteome</keyword>
<evidence type="ECO:0000256" key="4">
    <source>
        <dbReference type="ARBA" id="ARBA00022452"/>
    </source>
</evidence>
<keyword evidence="12" id="KW-0732">Signal</keyword>
<evidence type="ECO:0000256" key="6">
    <source>
        <dbReference type="ARBA" id="ARBA00023077"/>
    </source>
</evidence>
<sequence length="785" mass="83736">MKQKVTSVAIRRLVSGAATASVAMTLTSVPLMVFAQDPAATAEARKDQQAGTQAGSQATQALAQAGGDTQLAAAEGGALPKISVTAALPGNTNEATTGIARLPDSVRDMPQTVNVIPHELIEQQKATSLEQILKNVPGITISTGEGNGGQSGDQFKIRGLSAKGDIYIDGLRDFGAYKRDSFDVDSVQVIKGASGDSFGVGSIGGLINQTSKMANLETSTSIDQSGGSGSTYRTTVDSNIKLGDTTALRVNGMYQNGNTPDRDNVKDNRAGVAVDFGTGIGTNTEWHLGYSYLHRDGVPDYGQPTAQGADGIYRPLLEYGVPGLDSSTSYVRSTDHDKSDTHIVSSLFTKKLNNGIQIDNDTRFTFYERDFSSTNPAAISNTDLKKLLAGQNVALSYGAGGGAAYLQRGIGVQNVTTAKGEFDLGPFRNRAVVGLDMNYQRDHRDQGTWTGRVNNQTVVNPQYQMPAGWSLGYGATTRDAESSDIGLFANDRIWLTQQISLLGNLRWDYFRSKYWTNATSVAGGTASSSKLSPAIAAMWEPTNNSMFYTSFSRTYRPVGTDIALAVGGVQSEVPQDGVGNEPERADTVEVGTKLDFLNKRLGVTAALFQTRKSHAYTIDPDTGELSPGFSDNGEGYRIRGVELGLTGWITNNWSANIAYAYLNGIVTEASAATSIGKTAPGVSNNNVTLWTSYIVPHSLLPLPGKLTVGGGMQYASGYWADSANTARMPNNFSLDGMIGYEQGPYRISLNLYNLTDHLNYQSAFSSARAVPASRRTFLLNAGVTF</sequence>
<dbReference type="PANTHER" id="PTHR32552">
    <property type="entry name" value="FERRICHROME IRON RECEPTOR-RELATED"/>
    <property type="match status" value="1"/>
</dbReference>